<keyword evidence="4" id="KW-0808">Transferase</keyword>
<gene>
    <name evidence="9" type="ORF">SAMN06297144_0666</name>
</gene>
<dbReference type="InterPro" id="IPR003661">
    <property type="entry name" value="HisK_dim/P_dom"/>
</dbReference>
<evidence type="ECO:0000256" key="5">
    <source>
        <dbReference type="ARBA" id="ARBA00022777"/>
    </source>
</evidence>
<keyword evidence="5 9" id="KW-0418">Kinase</keyword>
<dbReference type="GO" id="GO:0030295">
    <property type="term" value="F:protein kinase activator activity"/>
    <property type="evidence" value="ECO:0007669"/>
    <property type="project" value="TreeGrafter"/>
</dbReference>
<proteinExistence type="predicted"/>
<keyword evidence="3" id="KW-0597">Phosphoprotein</keyword>
<dbReference type="Pfam" id="PF05227">
    <property type="entry name" value="CHASE3"/>
    <property type="match status" value="1"/>
</dbReference>
<feature type="domain" description="Histidine kinase" evidence="8">
    <location>
        <begin position="264"/>
        <end position="500"/>
    </location>
</feature>
<protein>
    <recommendedName>
        <fullName evidence="2">histidine kinase</fullName>
        <ecNumber evidence="2">2.7.13.3</ecNumber>
    </recommendedName>
</protein>
<feature type="transmembrane region" description="Helical" evidence="7">
    <location>
        <begin position="196"/>
        <end position="220"/>
    </location>
</feature>
<evidence type="ECO:0000313" key="10">
    <source>
        <dbReference type="Proteomes" id="UP000219494"/>
    </source>
</evidence>
<dbReference type="SUPFAM" id="SSF55874">
    <property type="entry name" value="ATPase domain of HSP90 chaperone/DNA topoisomerase II/histidine kinase"/>
    <property type="match status" value="1"/>
</dbReference>
<dbReference type="EC" id="2.7.13.3" evidence="2"/>
<keyword evidence="7" id="KW-1133">Transmembrane helix</keyword>
<dbReference type="InterPro" id="IPR007891">
    <property type="entry name" value="CHASE3"/>
</dbReference>
<evidence type="ECO:0000256" key="6">
    <source>
        <dbReference type="SAM" id="Coils"/>
    </source>
</evidence>
<dbReference type="SUPFAM" id="SSF47384">
    <property type="entry name" value="Homodimeric domain of signal transducing histidine kinase"/>
    <property type="match status" value="1"/>
</dbReference>
<dbReference type="Proteomes" id="UP000219494">
    <property type="component" value="Unassembled WGS sequence"/>
</dbReference>
<evidence type="ECO:0000256" key="2">
    <source>
        <dbReference type="ARBA" id="ARBA00012438"/>
    </source>
</evidence>
<keyword evidence="6" id="KW-0175">Coiled coil</keyword>
<dbReference type="InterPro" id="IPR036890">
    <property type="entry name" value="HATPase_C_sf"/>
</dbReference>
<keyword evidence="7" id="KW-0812">Transmembrane</keyword>
<keyword evidence="7" id="KW-0472">Membrane</keyword>
<feature type="transmembrane region" description="Helical" evidence="7">
    <location>
        <begin position="23"/>
        <end position="43"/>
    </location>
</feature>
<sequence length="508" mass="56118">MARGVPLRALVHVRDDARSFRRLLLAALALGFVALIAAGVATWKSTERSARYNALVDHTYQVRESIAAFQILLEQSETARRGFILDPAPLFLQTYRENAAALYPQLIRIEALAADNPRQQRAAARVRRLLDRVTADRDRSIVLVQSGQLAEAIVGFSRGQTVLSMRAIRMRLRAMRAEEERLLTIRTNDQAVSATAFLALLALAGVLVVGIAAVSFLTVLRYTRDLGQSRARLQELNDTLEDQVAERTTDLTRANDEIQRFAYIVSHDLRSPLVNVMGFTAELETGTRAMAELVDRAEATAPEIVTDEARFAAREDLPEAIGFIRTSTAKMDRLINAILKLSREGRRTITPEPLDMAALLASIVATLQHRLDERGATITIAPDLPRLTSDRLAIEQVFGNVIENAVKYLDPARAGRIQVRGREAGGRAIFEIEDNGRGIDPRDHARVFDLFRRSGTQDQPGEGIGLAHVRALTYRLGGTIDVESVLGQGATFRINLPLRFSDTSGLTT</sequence>
<keyword evidence="10" id="KW-1185">Reference proteome</keyword>
<dbReference type="GO" id="GO:0000155">
    <property type="term" value="F:phosphorelay sensor kinase activity"/>
    <property type="evidence" value="ECO:0007669"/>
    <property type="project" value="InterPro"/>
</dbReference>
<name>A0A285QDS2_9SPHN</name>
<dbReference type="InterPro" id="IPR003594">
    <property type="entry name" value="HATPase_dom"/>
</dbReference>
<dbReference type="OrthoDB" id="9808408at2"/>
<evidence type="ECO:0000256" key="3">
    <source>
        <dbReference type="ARBA" id="ARBA00022553"/>
    </source>
</evidence>
<dbReference type="PROSITE" id="PS50109">
    <property type="entry name" value="HIS_KIN"/>
    <property type="match status" value="1"/>
</dbReference>
<accession>A0A285QDS2</accession>
<dbReference type="GO" id="GO:0007234">
    <property type="term" value="P:osmosensory signaling via phosphorelay pathway"/>
    <property type="evidence" value="ECO:0007669"/>
    <property type="project" value="TreeGrafter"/>
</dbReference>
<dbReference type="CDD" id="cd00082">
    <property type="entry name" value="HisKA"/>
    <property type="match status" value="1"/>
</dbReference>
<feature type="coiled-coil region" evidence="6">
    <location>
        <begin position="226"/>
        <end position="257"/>
    </location>
</feature>
<dbReference type="SMART" id="SM00388">
    <property type="entry name" value="HisKA"/>
    <property type="match status" value="1"/>
</dbReference>
<evidence type="ECO:0000313" key="9">
    <source>
        <dbReference type="EMBL" id="SOB79658.1"/>
    </source>
</evidence>
<dbReference type="SMART" id="SM00387">
    <property type="entry name" value="HATPase_c"/>
    <property type="match status" value="1"/>
</dbReference>
<dbReference type="GO" id="GO:0000156">
    <property type="term" value="F:phosphorelay response regulator activity"/>
    <property type="evidence" value="ECO:0007669"/>
    <property type="project" value="TreeGrafter"/>
</dbReference>
<dbReference type="InterPro" id="IPR004358">
    <property type="entry name" value="Sig_transdc_His_kin-like_C"/>
</dbReference>
<organism evidence="9 10">
    <name type="scientific">Sphingomonas guangdongensis</name>
    <dbReference type="NCBI Taxonomy" id="1141890"/>
    <lineage>
        <taxon>Bacteria</taxon>
        <taxon>Pseudomonadati</taxon>
        <taxon>Pseudomonadota</taxon>
        <taxon>Alphaproteobacteria</taxon>
        <taxon>Sphingomonadales</taxon>
        <taxon>Sphingomonadaceae</taxon>
        <taxon>Sphingomonas</taxon>
    </lineage>
</organism>
<reference evidence="9 10" key="1">
    <citation type="submission" date="2017-07" db="EMBL/GenBank/DDBJ databases">
        <authorList>
            <person name="Sun Z.S."/>
            <person name="Albrecht U."/>
            <person name="Echele G."/>
            <person name="Lee C.C."/>
        </authorList>
    </citation>
    <scope>NUCLEOTIDE SEQUENCE [LARGE SCALE GENOMIC DNA]</scope>
    <source>
        <strain evidence="9 10">CGMCC 1.12672</strain>
    </source>
</reference>
<evidence type="ECO:0000259" key="8">
    <source>
        <dbReference type="PROSITE" id="PS50109"/>
    </source>
</evidence>
<dbReference type="CDD" id="cd19410">
    <property type="entry name" value="HK9-like_sensor"/>
    <property type="match status" value="1"/>
</dbReference>
<dbReference type="InterPro" id="IPR050351">
    <property type="entry name" value="BphY/WalK/GraS-like"/>
</dbReference>
<dbReference type="InterPro" id="IPR005467">
    <property type="entry name" value="His_kinase_dom"/>
</dbReference>
<dbReference type="Gene3D" id="1.10.287.130">
    <property type="match status" value="1"/>
</dbReference>
<dbReference type="InterPro" id="IPR036097">
    <property type="entry name" value="HisK_dim/P_sf"/>
</dbReference>
<dbReference type="PRINTS" id="PR00344">
    <property type="entry name" value="BCTRLSENSOR"/>
</dbReference>
<dbReference type="Pfam" id="PF02518">
    <property type="entry name" value="HATPase_c"/>
    <property type="match status" value="1"/>
</dbReference>
<dbReference type="AlphaFoldDB" id="A0A285QDS2"/>
<evidence type="ECO:0000256" key="1">
    <source>
        <dbReference type="ARBA" id="ARBA00000085"/>
    </source>
</evidence>
<evidence type="ECO:0000256" key="4">
    <source>
        <dbReference type="ARBA" id="ARBA00022679"/>
    </source>
</evidence>
<dbReference type="PANTHER" id="PTHR42878">
    <property type="entry name" value="TWO-COMPONENT HISTIDINE KINASE"/>
    <property type="match status" value="1"/>
</dbReference>
<dbReference type="PANTHER" id="PTHR42878:SF15">
    <property type="entry name" value="BACTERIOPHYTOCHROME"/>
    <property type="match status" value="1"/>
</dbReference>
<dbReference type="Gene3D" id="3.30.565.10">
    <property type="entry name" value="Histidine kinase-like ATPase, C-terminal domain"/>
    <property type="match status" value="1"/>
</dbReference>
<evidence type="ECO:0000256" key="7">
    <source>
        <dbReference type="SAM" id="Phobius"/>
    </source>
</evidence>
<comment type="catalytic activity">
    <reaction evidence="1">
        <text>ATP + protein L-histidine = ADP + protein N-phospho-L-histidine.</text>
        <dbReference type="EC" id="2.7.13.3"/>
    </reaction>
</comment>
<dbReference type="EMBL" id="OBMI01000001">
    <property type="protein sequence ID" value="SOB79658.1"/>
    <property type="molecule type" value="Genomic_DNA"/>
</dbReference>